<evidence type="ECO:0000313" key="2">
    <source>
        <dbReference type="Proteomes" id="UP000093053"/>
    </source>
</evidence>
<dbReference type="EMBL" id="CP016793">
    <property type="protein sequence ID" value="ANZ40512.1"/>
    <property type="molecule type" value="Genomic_DNA"/>
</dbReference>
<reference evidence="1 2" key="1">
    <citation type="submission" date="2016-07" db="EMBL/GenBank/DDBJ databases">
        <title>Complete genome sequence of the Lentzea guizhouensis DHS C013.</title>
        <authorList>
            <person name="Cao C."/>
        </authorList>
    </citation>
    <scope>NUCLEOTIDE SEQUENCE [LARGE SCALE GENOMIC DNA]</scope>
    <source>
        <strain evidence="1 2">DHS C013</strain>
    </source>
</reference>
<proteinExistence type="predicted"/>
<dbReference type="STRING" id="1586287.BBK82_35390"/>
<protein>
    <recommendedName>
        <fullName evidence="3">Integrase</fullName>
    </recommendedName>
</protein>
<dbReference type="Proteomes" id="UP000093053">
    <property type="component" value="Chromosome"/>
</dbReference>
<organism evidence="1 2">
    <name type="scientific">Lentzea guizhouensis</name>
    <dbReference type="NCBI Taxonomy" id="1586287"/>
    <lineage>
        <taxon>Bacteria</taxon>
        <taxon>Bacillati</taxon>
        <taxon>Actinomycetota</taxon>
        <taxon>Actinomycetes</taxon>
        <taxon>Pseudonocardiales</taxon>
        <taxon>Pseudonocardiaceae</taxon>
        <taxon>Lentzea</taxon>
    </lineage>
</organism>
<dbReference type="AlphaFoldDB" id="A0A1B2HS42"/>
<evidence type="ECO:0008006" key="3">
    <source>
        <dbReference type="Google" id="ProtNLM"/>
    </source>
</evidence>
<sequence length="264" mass="28362">MSEPGDAGVPNDDFVVLSPEVCVLLDGVTPQADDDGCAHGVGWFVRTLGSALMRRLSGSPGAPLGDCVAAAITETAREHRRDGGRCDLGNRATPQATLLVVRCGPTSVDYFVLGDVTLLVDRPAGLLVITDDRGERLAQEFLHRYGHLPAGSGEAREAWDRYRALRNAPGGYWTAAADPHAARQGVTGAVARDSARGLLAMTDGATRYADLFGLTDWAGVHRLVTEHGVDELITRLRTHERAHPEPGRRRTKISDDATVVRIQL</sequence>
<accession>A0A1B2HS42</accession>
<evidence type="ECO:0000313" key="1">
    <source>
        <dbReference type="EMBL" id="ANZ40512.1"/>
    </source>
</evidence>
<dbReference type="KEGG" id="led:BBK82_35390"/>
<keyword evidence="2" id="KW-1185">Reference proteome</keyword>
<name>A0A1B2HS42_9PSEU</name>
<gene>
    <name evidence="1" type="ORF">BBK82_35390</name>
</gene>